<protein>
    <submittedName>
        <fullName evidence="2">Uncharacterized protein</fullName>
    </submittedName>
</protein>
<dbReference type="EMBL" id="QGNW01000600">
    <property type="protein sequence ID" value="RVW67151.1"/>
    <property type="molecule type" value="Genomic_DNA"/>
</dbReference>
<comment type="caution">
    <text evidence="2">The sequence shown here is derived from an EMBL/GenBank/DDBJ whole genome shotgun (WGS) entry which is preliminary data.</text>
</comment>
<sequence length="73" mass="7938">MATLRLPDVAPSSTQDSERLRVALQGFYPSSFSSFISLHLLRVGSGSGSDNMDIGTQKCSPKEEDQRDLSTAF</sequence>
<name>A0A438G4M9_VITVI</name>
<reference evidence="2 3" key="1">
    <citation type="journal article" date="2018" name="PLoS Genet.">
        <title>Population sequencing reveals clonal diversity and ancestral inbreeding in the grapevine cultivar Chardonnay.</title>
        <authorList>
            <person name="Roach M.J."/>
            <person name="Johnson D.L."/>
            <person name="Bohlmann J."/>
            <person name="van Vuuren H.J."/>
            <person name="Jones S.J."/>
            <person name="Pretorius I.S."/>
            <person name="Schmidt S.A."/>
            <person name="Borneman A.R."/>
        </authorList>
    </citation>
    <scope>NUCLEOTIDE SEQUENCE [LARGE SCALE GENOMIC DNA]</scope>
    <source>
        <strain evidence="3">cv. Chardonnay</strain>
        <tissue evidence="2">Leaf</tissue>
    </source>
</reference>
<proteinExistence type="predicted"/>
<dbReference type="Proteomes" id="UP000288805">
    <property type="component" value="Unassembled WGS sequence"/>
</dbReference>
<dbReference type="AlphaFoldDB" id="A0A438G4M9"/>
<evidence type="ECO:0000313" key="3">
    <source>
        <dbReference type="Proteomes" id="UP000288805"/>
    </source>
</evidence>
<organism evidence="2 3">
    <name type="scientific">Vitis vinifera</name>
    <name type="common">Grape</name>
    <dbReference type="NCBI Taxonomy" id="29760"/>
    <lineage>
        <taxon>Eukaryota</taxon>
        <taxon>Viridiplantae</taxon>
        <taxon>Streptophyta</taxon>
        <taxon>Embryophyta</taxon>
        <taxon>Tracheophyta</taxon>
        <taxon>Spermatophyta</taxon>
        <taxon>Magnoliopsida</taxon>
        <taxon>eudicotyledons</taxon>
        <taxon>Gunneridae</taxon>
        <taxon>Pentapetalae</taxon>
        <taxon>rosids</taxon>
        <taxon>Vitales</taxon>
        <taxon>Vitaceae</taxon>
        <taxon>Viteae</taxon>
        <taxon>Vitis</taxon>
    </lineage>
</organism>
<evidence type="ECO:0000313" key="2">
    <source>
        <dbReference type="EMBL" id="RVW67151.1"/>
    </source>
</evidence>
<feature type="compositionally biased region" description="Basic and acidic residues" evidence="1">
    <location>
        <begin position="60"/>
        <end position="73"/>
    </location>
</feature>
<feature type="region of interest" description="Disordered" evidence="1">
    <location>
        <begin position="45"/>
        <end position="73"/>
    </location>
</feature>
<evidence type="ECO:0000256" key="1">
    <source>
        <dbReference type="SAM" id="MobiDB-lite"/>
    </source>
</evidence>
<gene>
    <name evidence="2" type="ORF">CK203_065833</name>
</gene>
<accession>A0A438G4M9</accession>